<feature type="transmembrane region" description="Helical" evidence="1">
    <location>
        <begin position="280"/>
        <end position="298"/>
    </location>
</feature>
<dbReference type="RefSeq" id="WP_205723998.1">
    <property type="nucleotide sequence ID" value="NZ_JAFHKS010000042.1"/>
</dbReference>
<accession>A0ABS2ZBH7</accession>
<keyword evidence="1" id="KW-1133">Transmembrane helix</keyword>
<sequence>MMQLLKFELYKIFNQKMVYITFLFLLLFSTGFTFDSSTQAERDLYKEWEGPLPEAKVELAEKENARLNEIIDKRVEEGKEGQILTDTEILRSGIYEQIAFIKGSERQLKETYKTLDQENKYNSELGKSMIQKVDLSYFSYNKGPSEMIDYASFYSVLLTGCMLLIGLSATYTQEYSSGVDHYILSSRKGKETLLTSKIIASLIYAAVVVLVWEIFNLVWNGIKYGFEGWSTPIQHMFKYYFSPYSFTMLEFHLVQLCLHLFAAFAFAMLIILVSSLCKNSLLSFFINAVIFAVPFFVVETMNFPSWLEDMFSFSFIYIMKVEFLFDHFKTINVWGAPLLYPIVGLLWVIIISTVILLVTNKVIKNKEVTV</sequence>
<feature type="transmembrane region" description="Helical" evidence="1">
    <location>
        <begin position="253"/>
        <end position="273"/>
    </location>
</feature>
<feature type="transmembrane region" description="Helical" evidence="1">
    <location>
        <begin position="338"/>
        <end position="358"/>
    </location>
</feature>
<comment type="caution">
    <text evidence="2">The sequence shown here is derived from an EMBL/GenBank/DDBJ whole genome shotgun (WGS) entry which is preliminary data.</text>
</comment>
<name>A0ABS2ZBH7_9BACL</name>
<reference evidence="2 3" key="1">
    <citation type="submission" date="2021-01" db="EMBL/GenBank/DDBJ databases">
        <title>Genome Sequencing of Type Strains.</title>
        <authorList>
            <person name="Lemaire J.F."/>
            <person name="Inderbitzin P."/>
            <person name="Collins S.B."/>
            <person name="Wespe N."/>
            <person name="Knight-Connoni V."/>
        </authorList>
    </citation>
    <scope>NUCLEOTIDE SEQUENCE [LARGE SCALE GENOMIC DNA]</scope>
    <source>
        <strain evidence="2 3">DSM 14730</strain>
    </source>
</reference>
<evidence type="ECO:0000256" key="1">
    <source>
        <dbReference type="SAM" id="Phobius"/>
    </source>
</evidence>
<dbReference type="PANTHER" id="PTHR37305">
    <property type="entry name" value="INTEGRAL MEMBRANE PROTEIN-RELATED"/>
    <property type="match status" value="1"/>
</dbReference>
<feature type="transmembrane region" description="Helical" evidence="1">
    <location>
        <begin position="151"/>
        <end position="172"/>
    </location>
</feature>
<proteinExistence type="predicted"/>
<gene>
    <name evidence="2" type="ORF">JYA64_06935</name>
</gene>
<organism evidence="2 3">
    <name type="scientific">Fictibacillus barbaricus</name>
    <dbReference type="NCBI Taxonomy" id="182136"/>
    <lineage>
        <taxon>Bacteria</taxon>
        <taxon>Bacillati</taxon>
        <taxon>Bacillota</taxon>
        <taxon>Bacilli</taxon>
        <taxon>Bacillales</taxon>
        <taxon>Fictibacillaceae</taxon>
        <taxon>Fictibacillus</taxon>
    </lineage>
</organism>
<dbReference type="PANTHER" id="PTHR37305:SF1">
    <property type="entry name" value="MEMBRANE PROTEIN"/>
    <property type="match status" value="1"/>
</dbReference>
<feature type="transmembrane region" description="Helical" evidence="1">
    <location>
        <begin position="193"/>
        <end position="215"/>
    </location>
</feature>
<keyword evidence="3" id="KW-1185">Reference proteome</keyword>
<dbReference type="Proteomes" id="UP001319060">
    <property type="component" value="Unassembled WGS sequence"/>
</dbReference>
<evidence type="ECO:0008006" key="4">
    <source>
        <dbReference type="Google" id="ProtNLM"/>
    </source>
</evidence>
<keyword evidence="1" id="KW-0472">Membrane</keyword>
<evidence type="ECO:0000313" key="3">
    <source>
        <dbReference type="Proteomes" id="UP001319060"/>
    </source>
</evidence>
<evidence type="ECO:0000313" key="2">
    <source>
        <dbReference type="EMBL" id="MBN3545022.1"/>
    </source>
</evidence>
<dbReference type="EMBL" id="JAFHKS010000042">
    <property type="protein sequence ID" value="MBN3545022.1"/>
    <property type="molecule type" value="Genomic_DNA"/>
</dbReference>
<keyword evidence="1" id="KW-0812">Transmembrane</keyword>
<protein>
    <recommendedName>
        <fullName evidence="4">ABC transporter permease</fullName>
    </recommendedName>
</protein>